<dbReference type="InterPro" id="IPR039420">
    <property type="entry name" value="WalR-like"/>
</dbReference>
<keyword evidence="9" id="KW-1185">Reference proteome</keyword>
<dbReference type="GO" id="GO:0006355">
    <property type="term" value="P:regulation of DNA-templated transcription"/>
    <property type="evidence" value="ECO:0007669"/>
    <property type="project" value="InterPro"/>
</dbReference>
<proteinExistence type="predicted"/>
<dbReference type="InterPro" id="IPR058245">
    <property type="entry name" value="NreC/VraR/RcsB-like_REC"/>
</dbReference>
<dbReference type="GO" id="GO:0000160">
    <property type="term" value="P:phosphorelay signal transduction system"/>
    <property type="evidence" value="ECO:0007669"/>
    <property type="project" value="InterPro"/>
</dbReference>
<dbReference type="PROSITE" id="PS50110">
    <property type="entry name" value="RESPONSE_REGULATORY"/>
    <property type="match status" value="1"/>
</dbReference>
<dbReference type="InterPro" id="IPR016032">
    <property type="entry name" value="Sig_transdc_resp-reg_C-effctor"/>
</dbReference>
<evidence type="ECO:0000256" key="5">
    <source>
        <dbReference type="PROSITE-ProRule" id="PRU00169"/>
    </source>
</evidence>
<dbReference type="SMART" id="SM00448">
    <property type="entry name" value="REC"/>
    <property type="match status" value="1"/>
</dbReference>
<dbReference type="Pfam" id="PF00196">
    <property type="entry name" value="GerE"/>
    <property type="match status" value="1"/>
</dbReference>
<keyword evidence="4" id="KW-0804">Transcription</keyword>
<dbReference type="PROSITE" id="PS50043">
    <property type="entry name" value="HTH_LUXR_2"/>
    <property type="match status" value="1"/>
</dbReference>
<reference evidence="8 9" key="1">
    <citation type="submission" date="2020-08" db="EMBL/GenBank/DDBJ databases">
        <title>Cohnella phylogeny.</title>
        <authorList>
            <person name="Dunlap C."/>
        </authorList>
    </citation>
    <scope>NUCLEOTIDE SEQUENCE [LARGE SCALE GENOMIC DNA]</scope>
    <source>
        <strain evidence="8 9">DSM 103658</strain>
    </source>
</reference>
<dbReference type="SMART" id="SM00421">
    <property type="entry name" value="HTH_LUXR"/>
    <property type="match status" value="1"/>
</dbReference>
<organism evidence="8 9">
    <name type="scientific">Cohnella lubricantis</name>
    <dbReference type="NCBI Taxonomy" id="2163172"/>
    <lineage>
        <taxon>Bacteria</taxon>
        <taxon>Bacillati</taxon>
        <taxon>Bacillota</taxon>
        <taxon>Bacilli</taxon>
        <taxon>Bacillales</taxon>
        <taxon>Paenibacillaceae</taxon>
        <taxon>Cohnella</taxon>
    </lineage>
</organism>
<dbReference type="PRINTS" id="PR00038">
    <property type="entry name" value="HTHLUXR"/>
</dbReference>
<dbReference type="PANTHER" id="PTHR43214">
    <property type="entry name" value="TWO-COMPONENT RESPONSE REGULATOR"/>
    <property type="match status" value="1"/>
</dbReference>
<dbReference type="InterPro" id="IPR011006">
    <property type="entry name" value="CheY-like_superfamily"/>
</dbReference>
<dbReference type="Gene3D" id="3.40.50.2300">
    <property type="match status" value="1"/>
</dbReference>
<dbReference type="CDD" id="cd17535">
    <property type="entry name" value="REC_NarL-like"/>
    <property type="match status" value="1"/>
</dbReference>
<feature type="domain" description="Response regulatory" evidence="7">
    <location>
        <begin position="3"/>
        <end position="119"/>
    </location>
</feature>
<dbReference type="GO" id="GO:0003677">
    <property type="term" value="F:DNA binding"/>
    <property type="evidence" value="ECO:0007669"/>
    <property type="project" value="UniProtKB-KW"/>
</dbReference>
<dbReference type="PROSITE" id="PS00622">
    <property type="entry name" value="HTH_LUXR_1"/>
    <property type="match status" value="1"/>
</dbReference>
<gene>
    <name evidence="8" type="ORF">H4Q31_08975</name>
</gene>
<keyword evidence="3" id="KW-0238">DNA-binding</keyword>
<dbReference type="SUPFAM" id="SSF52172">
    <property type="entry name" value="CheY-like"/>
    <property type="match status" value="1"/>
</dbReference>
<keyword evidence="1 5" id="KW-0597">Phosphoprotein</keyword>
<name>A0A841TBQ2_9BACL</name>
<evidence type="ECO:0000256" key="4">
    <source>
        <dbReference type="ARBA" id="ARBA00023163"/>
    </source>
</evidence>
<dbReference type="EMBL" id="JACJVN010000033">
    <property type="protein sequence ID" value="MBB6677455.1"/>
    <property type="molecule type" value="Genomic_DNA"/>
</dbReference>
<dbReference type="RefSeq" id="WP_185178735.1">
    <property type="nucleotide sequence ID" value="NZ_CBCSEP010000005.1"/>
</dbReference>
<keyword evidence="2" id="KW-0805">Transcription regulation</keyword>
<evidence type="ECO:0000259" key="7">
    <source>
        <dbReference type="PROSITE" id="PS50110"/>
    </source>
</evidence>
<feature type="domain" description="HTH luxR-type" evidence="6">
    <location>
        <begin position="148"/>
        <end position="213"/>
    </location>
</feature>
<sequence>MTAIGIAEDQALIRESLAIVLSMQPDIQVTWQVANGKEAVDCAARQPVDVILMDLRLPEIDGVMATRQIRSRHQDTLILILTTFHHDEWLIDALNAGASACFLKEVPPDLLLQAIRAIVKGRWDPEKWTPQWRMYAPEIQFGMKINLPNNGLSTLTPREYDMLRLICKGSSNAQIAAELYLSEGTVKNYISSLYGKLGVRHRGEAIQTARSLGIH</sequence>
<evidence type="ECO:0000259" key="6">
    <source>
        <dbReference type="PROSITE" id="PS50043"/>
    </source>
</evidence>
<dbReference type="CDD" id="cd06170">
    <property type="entry name" value="LuxR_C_like"/>
    <property type="match status" value="1"/>
</dbReference>
<dbReference type="InterPro" id="IPR001789">
    <property type="entry name" value="Sig_transdc_resp-reg_receiver"/>
</dbReference>
<evidence type="ECO:0000256" key="1">
    <source>
        <dbReference type="ARBA" id="ARBA00022553"/>
    </source>
</evidence>
<evidence type="ECO:0000313" key="9">
    <source>
        <dbReference type="Proteomes" id="UP000574133"/>
    </source>
</evidence>
<dbReference type="InterPro" id="IPR000792">
    <property type="entry name" value="Tscrpt_reg_LuxR_C"/>
</dbReference>
<dbReference type="PANTHER" id="PTHR43214:SF24">
    <property type="entry name" value="TRANSCRIPTIONAL REGULATORY PROTEIN NARL-RELATED"/>
    <property type="match status" value="1"/>
</dbReference>
<evidence type="ECO:0000256" key="2">
    <source>
        <dbReference type="ARBA" id="ARBA00023015"/>
    </source>
</evidence>
<evidence type="ECO:0000256" key="3">
    <source>
        <dbReference type="ARBA" id="ARBA00023125"/>
    </source>
</evidence>
<feature type="modified residue" description="4-aspartylphosphate" evidence="5">
    <location>
        <position position="54"/>
    </location>
</feature>
<protein>
    <submittedName>
        <fullName evidence="8">Response regulator transcription factor</fullName>
    </submittedName>
</protein>
<dbReference type="Proteomes" id="UP000574133">
    <property type="component" value="Unassembled WGS sequence"/>
</dbReference>
<dbReference type="AlphaFoldDB" id="A0A841TBQ2"/>
<accession>A0A841TBQ2</accession>
<dbReference type="SUPFAM" id="SSF46894">
    <property type="entry name" value="C-terminal effector domain of the bipartite response regulators"/>
    <property type="match status" value="1"/>
</dbReference>
<evidence type="ECO:0000313" key="8">
    <source>
        <dbReference type="EMBL" id="MBB6677455.1"/>
    </source>
</evidence>
<dbReference type="Pfam" id="PF00072">
    <property type="entry name" value="Response_reg"/>
    <property type="match status" value="1"/>
</dbReference>
<comment type="caution">
    <text evidence="8">The sequence shown here is derived from an EMBL/GenBank/DDBJ whole genome shotgun (WGS) entry which is preliminary data.</text>
</comment>